<reference evidence="2" key="1">
    <citation type="journal article" date="2014" name="Front. Microbiol.">
        <title>High frequency of phylogenetically diverse reductive dehalogenase-homologous genes in deep subseafloor sedimentary metagenomes.</title>
        <authorList>
            <person name="Kawai M."/>
            <person name="Futagami T."/>
            <person name="Toyoda A."/>
            <person name="Takaki Y."/>
            <person name="Nishi S."/>
            <person name="Hori S."/>
            <person name="Arai W."/>
            <person name="Tsubouchi T."/>
            <person name="Morono Y."/>
            <person name="Uchiyama I."/>
            <person name="Ito T."/>
            <person name="Fujiyama A."/>
            <person name="Inagaki F."/>
            <person name="Takami H."/>
        </authorList>
    </citation>
    <scope>NUCLEOTIDE SEQUENCE</scope>
    <source>
        <strain evidence="2">Expedition CK06-06</strain>
    </source>
</reference>
<feature type="transmembrane region" description="Helical" evidence="1">
    <location>
        <begin position="28"/>
        <end position="48"/>
    </location>
</feature>
<organism evidence="2">
    <name type="scientific">marine sediment metagenome</name>
    <dbReference type="NCBI Taxonomy" id="412755"/>
    <lineage>
        <taxon>unclassified sequences</taxon>
        <taxon>metagenomes</taxon>
        <taxon>ecological metagenomes</taxon>
    </lineage>
</organism>
<keyword evidence="1" id="KW-0472">Membrane</keyword>
<dbReference type="EMBL" id="BARW01007121">
    <property type="protein sequence ID" value="GAI84815.1"/>
    <property type="molecule type" value="Genomic_DNA"/>
</dbReference>
<name>X1TB66_9ZZZZ</name>
<dbReference type="AlphaFoldDB" id="X1TB66"/>
<accession>X1TB66</accession>
<proteinExistence type="predicted"/>
<evidence type="ECO:0000313" key="2">
    <source>
        <dbReference type="EMBL" id="GAI84815.1"/>
    </source>
</evidence>
<comment type="caution">
    <text evidence="2">The sequence shown here is derived from an EMBL/GenBank/DDBJ whole genome shotgun (WGS) entry which is preliminary data.</text>
</comment>
<keyword evidence="1" id="KW-0812">Transmembrane</keyword>
<sequence>MLKIGGIVVICLTALGIAAMITGNDGTLLNNIVFYMVGIGTGAITEIIERKATAK</sequence>
<protein>
    <submittedName>
        <fullName evidence="2">Uncharacterized protein</fullName>
    </submittedName>
</protein>
<evidence type="ECO:0000256" key="1">
    <source>
        <dbReference type="SAM" id="Phobius"/>
    </source>
</evidence>
<keyword evidence="1" id="KW-1133">Transmembrane helix</keyword>
<gene>
    <name evidence="2" type="ORF">S12H4_14892</name>
</gene>